<evidence type="ECO:0000256" key="1">
    <source>
        <dbReference type="ARBA" id="ARBA00006249"/>
    </source>
</evidence>
<organism evidence="9 10">
    <name type="scientific">Podospora didyma</name>
    <dbReference type="NCBI Taxonomy" id="330526"/>
    <lineage>
        <taxon>Eukaryota</taxon>
        <taxon>Fungi</taxon>
        <taxon>Dikarya</taxon>
        <taxon>Ascomycota</taxon>
        <taxon>Pezizomycotina</taxon>
        <taxon>Sordariomycetes</taxon>
        <taxon>Sordariomycetidae</taxon>
        <taxon>Sordariales</taxon>
        <taxon>Podosporaceae</taxon>
        <taxon>Podospora</taxon>
    </lineage>
</organism>
<evidence type="ECO:0000256" key="7">
    <source>
        <dbReference type="ARBA" id="ARBA00023157"/>
    </source>
</evidence>
<dbReference type="Pfam" id="PF07519">
    <property type="entry name" value="Tannase"/>
    <property type="match status" value="1"/>
</dbReference>
<dbReference type="SUPFAM" id="SSF53474">
    <property type="entry name" value="alpha/beta-Hydrolases"/>
    <property type="match status" value="1"/>
</dbReference>
<evidence type="ECO:0000313" key="10">
    <source>
        <dbReference type="Proteomes" id="UP001285441"/>
    </source>
</evidence>
<dbReference type="EC" id="3.1.1.-" evidence="8"/>
<keyword evidence="5 8" id="KW-0378">Hydrolase</keyword>
<dbReference type="EMBL" id="JAULSW010000003">
    <property type="protein sequence ID" value="KAK3386485.1"/>
    <property type="molecule type" value="Genomic_DNA"/>
</dbReference>
<keyword evidence="3" id="KW-0479">Metal-binding</keyword>
<dbReference type="PANTHER" id="PTHR33938:SF16">
    <property type="entry name" value="CARBOXYLIC ESTER HYDROLASE"/>
    <property type="match status" value="1"/>
</dbReference>
<comment type="caution">
    <text evidence="9">The sequence shown here is derived from an EMBL/GenBank/DDBJ whole genome shotgun (WGS) entry which is preliminary data.</text>
</comment>
<keyword evidence="4 8" id="KW-0732">Signal</keyword>
<protein>
    <recommendedName>
        <fullName evidence="8">Carboxylic ester hydrolase</fullName>
        <ecNumber evidence="8">3.1.1.-</ecNumber>
    </recommendedName>
</protein>
<evidence type="ECO:0000256" key="6">
    <source>
        <dbReference type="ARBA" id="ARBA00022837"/>
    </source>
</evidence>
<sequence length="567" mass="61154">MPSLLRTLAAAALTVSSVVICVTTLDQVCTPGYAHAALPAPGFYPGITIDTTSISTSIVTNRTVKSDWFPASTISYCNVTFAYSHNGIPNDRVHVTYWVPSPDTFQNRYVSTGGGGLAINSASSSIPTGVIAGAVSGLTDGGFGSFTTQWDAVFLLADGTINWQSVHMFGYQAHRELAVLGKEFTRKLFRLTSTQKLYSYYQGCSEGGREGWSQLQRFADQFDGAAIGAPAFRYGQQQVNHLTSNVVEQTLGYFPPPCELEKIVNLTVAACDGLDGRLDGIIARSDLWGVGPPPGGPLLRQRQFSGGGPTPAQNGTVTAKAIAVAQTILNGLHDSQGRLVYLSYALGASFADGKTSYNATSKTWGLSISGLGGEWVRRFLQLHPENTLPTLQNVTYDTLKEWMILGQNRYTDTLQTTYPDLSPLKAAGAKVIHVHGEADDSIPVGSSVHYYNSVRSAMYPQLSYNASVVALDEFYRLYLVPGGAHCGPGRSAPGGGPWPQTTLQTVMEWVEKGVAPARLSATGGGIDELCKWPLRPLWLAGKMECVYDQASIDTWKHDFDAYNTPLY</sequence>
<dbReference type="AlphaFoldDB" id="A0AAE0U0V6"/>
<evidence type="ECO:0000256" key="4">
    <source>
        <dbReference type="ARBA" id="ARBA00022729"/>
    </source>
</evidence>
<comment type="similarity">
    <text evidence="1 8">Belongs to the tannase family.</text>
</comment>
<feature type="chain" id="PRO_5041781193" description="Carboxylic ester hydrolase" evidence="8">
    <location>
        <begin position="18"/>
        <end position="567"/>
    </location>
</feature>
<reference evidence="9" key="1">
    <citation type="journal article" date="2023" name="Mol. Phylogenet. Evol.">
        <title>Genome-scale phylogeny and comparative genomics of the fungal order Sordariales.</title>
        <authorList>
            <person name="Hensen N."/>
            <person name="Bonometti L."/>
            <person name="Westerberg I."/>
            <person name="Brannstrom I.O."/>
            <person name="Guillou S."/>
            <person name="Cros-Aarteil S."/>
            <person name="Calhoun S."/>
            <person name="Haridas S."/>
            <person name="Kuo A."/>
            <person name="Mondo S."/>
            <person name="Pangilinan J."/>
            <person name="Riley R."/>
            <person name="LaButti K."/>
            <person name="Andreopoulos B."/>
            <person name="Lipzen A."/>
            <person name="Chen C."/>
            <person name="Yan M."/>
            <person name="Daum C."/>
            <person name="Ng V."/>
            <person name="Clum A."/>
            <person name="Steindorff A."/>
            <person name="Ohm R.A."/>
            <person name="Martin F."/>
            <person name="Silar P."/>
            <person name="Natvig D.O."/>
            <person name="Lalanne C."/>
            <person name="Gautier V."/>
            <person name="Ament-Velasquez S.L."/>
            <person name="Kruys A."/>
            <person name="Hutchinson M.I."/>
            <person name="Powell A.J."/>
            <person name="Barry K."/>
            <person name="Miller A.N."/>
            <person name="Grigoriev I.V."/>
            <person name="Debuchy R."/>
            <person name="Gladieux P."/>
            <person name="Hiltunen Thoren M."/>
            <person name="Johannesson H."/>
        </authorList>
    </citation>
    <scope>NUCLEOTIDE SEQUENCE</scope>
    <source>
        <strain evidence="9">CBS 232.78</strain>
    </source>
</reference>
<keyword evidence="6" id="KW-0106">Calcium</keyword>
<dbReference type="GO" id="GO:0046872">
    <property type="term" value="F:metal ion binding"/>
    <property type="evidence" value="ECO:0007669"/>
    <property type="project" value="UniProtKB-KW"/>
</dbReference>
<name>A0AAE0U0V6_9PEZI</name>
<keyword evidence="7" id="KW-1015">Disulfide bond</keyword>
<accession>A0AAE0U0V6</accession>
<evidence type="ECO:0000256" key="3">
    <source>
        <dbReference type="ARBA" id="ARBA00022723"/>
    </source>
</evidence>
<dbReference type="InterPro" id="IPR011118">
    <property type="entry name" value="Tannase/feruloyl_esterase"/>
</dbReference>
<keyword evidence="2" id="KW-0719">Serine esterase</keyword>
<dbReference type="Proteomes" id="UP001285441">
    <property type="component" value="Unassembled WGS sequence"/>
</dbReference>
<gene>
    <name evidence="9" type="ORF">B0H63DRAFT_540387</name>
</gene>
<evidence type="ECO:0000313" key="9">
    <source>
        <dbReference type="EMBL" id="KAK3386485.1"/>
    </source>
</evidence>
<evidence type="ECO:0000256" key="5">
    <source>
        <dbReference type="ARBA" id="ARBA00022801"/>
    </source>
</evidence>
<feature type="signal peptide" evidence="8">
    <location>
        <begin position="1"/>
        <end position="17"/>
    </location>
</feature>
<dbReference type="InterPro" id="IPR029058">
    <property type="entry name" value="AB_hydrolase_fold"/>
</dbReference>
<evidence type="ECO:0000256" key="8">
    <source>
        <dbReference type="RuleBase" id="RU361238"/>
    </source>
</evidence>
<evidence type="ECO:0000256" key="2">
    <source>
        <dbReference type="ARBA" id="ARBA00022487"/>
    </source>
</evidence>
<keyword evidence="10" id="KW-1185">Reference proteome</keyword>
<dbReference type="GO" id="GO:0030600">
    <property type="term" value="F:feruloyl esterase activity"/>
    <property type="evidence" value="ECO:0007669"/>
    <property type="project" value="UniProtKB-ARBA"/>
</dbReference>
<reference evidence="9" key="2">
    <citation type="submission" date="2023-06" db="EMBL/GenBank/DDBJ databases">
        <authorList>
            <consortium name="Lawrence Berkeley National Laboratory"/>
            <person name="Haridas S."/>
            <person name="Hensen N."/>
            <person name="Bonometti L."/>
            <person name="Westerberg I."/>
            <person name="Brannstrom I.O."/>
            <person name="Guillou S."/>
            <person name="Cros-Aarteil S."/>
            <person name="Calhoun S."/>
            <person name="Kuo A."/>
            <person name="Mondo S."/>
            <person name="Pangilinan J."/>
            <person name="Riley R."/>
            <person name="LaButti K."/>
            <person name="Andreopoulos B."/>
            <person name="Lipzen A."/>
            <person name="Chen C."/>
            <person name="Yanf M."/>
            <person name="Daum C."/>
            <person name="Ng V."/>
            <person name="Clum A."/>
            <person name="Steindorff A."/>
            <person name="Ohm R."/>
            <person name="Martin F."/>
            <person name="Silar P."/>
            <person name="Natvig D."/>
            <person name="Lalanne C."/>
            <person name="Gautier V."/>
            <person name="Ament-velasquez S.L."/>
            <person name="Kruys A."/>
            <person name="Hutchinson M.I."/>
            <person name="Powell A.J."/>
            <person name="Barry K."/>
            <person name="Miller A.N."/>
            <person name="Grigoriev I.V."/>
            <person name="Debuchy R."/>
            <person name="Gladieux P."/>
            <person name="Thoren M.H."/>
            <person name="Johannesson H."/>
        </authorList>
    </citation>
    <scope>NUCLEOTIDE SEQUENCE</scope>
    <source>
        <strain evidence="9">CBS 232.78</strain>
    </source>
</reference>
<proteinExistence type="inferred from homology"/>
<dbReference type="PANTHER" id="PTHR33938">
    <property type="entry name" value="FERULOYL ESTERASE B-RELATED"/>
    <property type="match status" value="1"/>
</dbReference>